<comment type="caution">
    <text evidence="4">The sequence shown here is derived from an EMBL/GenBank/DDBJ whole genome shotgun (WGS) entry which is preliminary data.</text>
</comment>
<dbReference type="Gene3D" id="3.40.50.12780">
    <property type="entry name" value="N-terminal domain of ligase-like"/>
    <property type="match status" value="1"/>
</dbReference>
<evidence type="ECO:0000313" key="4">
    <source>
        <dbReference type="EMBL" id="MCW6536935.1"/>
    </source>
</evidence>
<dbReference type="InterPro" id="IPR045851">
    <property type="entry name" value="AMP-bd_C_sf"/>
</dbReference>
<protein>
    <submittedName>
        <fullName evidence="4">Acyl--CoA ligase</fullName>
    </submittedName>
</protein>
<dbReference type="InterPro" id="IPR042099">
    <property type="entry name" value="ANL_N_sf"/>
</dbReference>
<evidence type="ECO:0000256" key="1">
    <source>
        <dbReference type="SAM" id="Phobius"/>
    </source>
</evidence>
<dbReference type="AlphaFoldDB" id="A0AA41ZBD0"/>
<name>A0AA41ZBD0_9SPHN</name>
<reference evidence="4" key="1">
    <citation type="submission" date="2022-06" db="EMBL/GenBank/DDBJ databases">
        <title>Sphingomonas sp. nov. isolated from rhizosphere soil of tomato.</title>
        <authorList>
            <person name="Dong H."/>
            <person name="Gao R."/>
        </authorList>
    </citation>
    <scope>NUCLEOTIDE SEQUENCE</scope>
    <source>
        <strain evidence="4">MMSM24</strain>
    </source>
</reference>
<dbReference type="PANTHER" id="PTHR43767">
    <property type="entry name" value="LONG-CHAIN-FATTY-ACID--COA LIGASE"/>
    <property type="match status" value="1"/>
</dbReference>
<proteinExistence type="predicted"/>
<dbReference type="InterPro" id="IPR020845">
    <property type="entry name" value="AMP-binding_CS"/>
</dbReference>
<feature type="transmembrane region" description="Helical" evidence="1">
    <location>
        <begin position="35"/>
        <end position="57"/>
    </location>
</feature>
<evidence type="ECO:0000313" key="5">
    <source>
        <dbReference type="Proteomes" id="UP001165565"/>
    </source>
</evidence>
<keyword evidence="5" id="KW-1185">Reference proteome</keyword>
<keyword evidence="4" id="KW-0436">Ligase</keyword>
<dbReference type="Gene3D" id="3.30.300.30">
    <property type="match status" value="1"/>
</dbReference>
<dbReference type="Proteomes" id="UP001165565">
    <property type="component" value="Unassembled WGS sequence"/>
</dbReference>
<accession>A0AA41ZBD0</accession>
<keyword evidence="1" id="KW-1133">Transmembrane helix</keyword>
<feature type="domain" description="AMP-binding enzyme C-terminal" evidence="3">
    <location>
        <begin position="438"/>
        <end position="511"/>
    </location>
</feature>
<dbReference type="InterPro" id="IPR025110">
    <property type="entry name" value="AMP-bd_C"/>
</dbReference>
<dbReference type="GO" id="GO:0016878">
    <property type="term" value="F:acid-thiol ligase activity"/>
    <property type="evidence" value="ECO:0007669"/>
    <property type="project" value="UniProtKB-ARBA"/>
</dbReference>
<dbReference type="SUPFAM" id="SSF56801">
    <property type="entry name" value="Acetyl-CoA synthetase-like"/>
    <property type="match status" value="1"/>
</dbReference>
<sequence length="526" mass="56762">MPDDQPPAARISDFLFAHAETQPDAIAVVLDERRWTYAALAAAVDALATAMIAAGVARGDRVATLQTPHPDFLVALLATASIGGIWVGLNPRYQFAELRHVLEDAAPKLLLARSEVAGRRYERELVELRAAVPSIAQCIIFDGDPPVPGAVTMTDFLRGGTAVTSARLQAARAEVGGRMPCLIVYTSGSTGQPKGAVLHHAGINQFCVAQNRLWPLDPHRVVSYFPINHIGGVVDTVLPCIAAGGTIVFMEQFDPAGCLALMEREAVTLWISVPGVFRMQLDLPGFADIDLSAVQLIVWEGAEMPADLIAALLRICPRLATNYGMTETTSAITVVEPTDDIALLSGSVGHAFPCVEIRLTDAEGVAVADGIEGEVQARSALNLLGYWQRPEATAACFTPDGFFRTGDLAVRRPDGSYRLVGRLKEMYKSGGYNVYPREVETVLERHPAVALAAVVARPDPVWQEIGVAYVQSSDEVDAQALAAHCREHLANYKIPKIFVIERDLPTLPIGKIDKQELARRARLLAT</sequence>
<evidence type="ECO:0000259" key="3">
    <source>
        <dbReference type="Pfam" id="PF13193"/>
    </source>
</evidence>
<dbReference type="Pfam" id="PF13193">
    <property type="entry name" value="AMP-binding_C"/>
    <property type="match status" value="1"/>
</dbReference>
<dbReference type="RefSeq" id="WP_265270766.1">
    <property type="nucleotide sequence ID" value="NZ_JANFAV010000017.1"/>
</dbReference>
<feature type="transmembrane region" description="Helical" evidence="1">
    <location>
        <begin position="69"/>
        <end position="89"/>
    </location>
</feature>
<keyword evidence="1" id="KW-0472">Membrane</keyword>
<dbReference type="PANTHER" id="PTHR43767:SF1">
    <property type="entry name" value="NONRIBOSOMAL PEPTIDE SYNTHASE PES1 (EUROFUNG)-RELATED"/>
    <property type="match status" value="1"/>
</dbReference>
<dbReference type="PROSITE" id="PS00455">
    <property type="entry name" value="AMP_BINDING"/>
    <property type="match status" value="1"/>
</dbReference>
<gene>
    <name evidence="4" type="ORF">NEE01_19325</name>
</gene>
<keyword evidence="1" id="KW-0812">Transmembrane</keyword>
<evidence type="ECO:0000259" key="2">
    <source>
        <dbReference type="Pfam" id="PF00501"/>
    </source>
</evidence>
<dbReference type="Pfam" id="PF00501">
    <property type="entry name" value="AMP-binding"/>
    <property type="match status" value="1"/>
</dbReference>
<dbReference type="InterPro" id="IPR000873">
    <property type="entry name" value="AMP-dep_synth/lig_dom"/>
</dbReference>
<dbReference type="EMBL" id="JANFAV010000017">
    <property type="protein sequence ID" value="MCW6536935.1"/>
    <property type="molecule type" value="Genomic_DNA"/>
</dbReference>
<feature type="domain" description="AMP-dependent synthetase/ligase" evidence="2">
    <location>
        <begin position="16"/>
        <end position="387"/>
    </location>
</feature>
<organism evidence="4 5">
    <name type="scientific">Sphingomonas lycopersici</name>
    <dbReference type="NCBI Taxonomy" id="2951807"/>
    <lineage>
        <taxon>Bacteria</taxon>
        <taxon>Pseudomonadati</taxon>
        <taxon>Pseudomonadota</taxon>
        <taxon>Alphaproteobacteria</taxon>
        <taxon>Sphingomonadales</taxon>
        <taxon>Sphingomonadaceae</taxon>
        <taxon>Sphingomonas</taxon>
    </lineage>
</organism>
<dbReference type="InterPro" id="IPR050237">
    <property type="entry name" value="ATP-dep_AMP-bd_enzyme"/>
</dbReference>